<dbReference type="EMBL" id="SJPO01000019">
    <property type="protein sequence ID" value="TWT65396.1"/>
    <property type="molecule type" value="Genomic_DNA"/>
</dbReference>
<comment type="subcellular location">
    <subcellularLocation>
        <location evidence="3">Cytoplasm</location>
    </subcellularLocation>
</comment>
<evidence type="ECO:0000313" key="6">
    <source>
        <dbReference type="EMBL" id="TWT65396.1"/>
    </source>
</evidence>
<dbReference type="InterPro" id="IPR003000">
    <property type="entry name" value="Sirtuin"/>
</dbReference>
<dbReference type="GO" id="GO:0017136">
    <property type="term" value="F:histone deacetylase activity, NAD-dependent"/>
    <property type="evidence" value="ECO:0007669"/>
    <property type="project" value="TreeGrafter"/>
</dbReference>
<feature type="binding site" evidence="3">
    <location>
        <begin position="206"/>
        <end position="208"/>
    </location>
    <ligand>
        <name>NAD(+)</name>
        <dbReference type="ChEBI" id="CHEBI:57540"/>
    </ligand>
</feature>
<keyword evidence="3" id="KW-0479">Metal-binding</keyword>
<feature type="binding site" evidence="3">
    <location>
        <position position="224"/>
    </location>
    <ligand>
        <name>NAD(+)</name>
        <dbReference type="ChEBI" id="CHEBI:57540"/>
    </ligand>
</feature>
<keyword evidence="2 3" id="KW-0520">NAD</keyword>
<dbReference type="PANTHER" id="PTHR11085:SF4">
    <property type="entry name" value="NAD-DEPENDENT PROTEIN DEACYLASE"/>
    <property type="match status" value="1"/>
</dbReference>
<feature type="binding site" evidence="3">
    <location>
        <begin position="95"/>
        <end position="98"/>
    </location>
    <ligand>
        <name>NAD(+)</name>
        <dbReference type="ChEBI" id="CHEBI:57540"/>
    </ligand>
</feature>
<reference evidence="6 7" key="1">
    <citation type="submission" date="2019-02" db="EMBL/GenBank/DDBJ databases">
        <title>Deep-cultivation of Planctomycetes and their phenomic and genomic characterization uncovers novel biology.</title>
        <authorList>
            <person name="Wiegand S."/>
            <person name="Jogler M."/>
            <person name="Boedeker C."/>
            <person name="Pinto D."/>
            <person name="Vollmers J."/>
            <person name="Rivas-Marin E."/>
            <person name="Kohn T."/>
            <person name="Peeters S.H."/>
            <person name="Heuer A."/>
            <person name="Rast P."/>
            <person name="Oberbeckmann S."/>
            <person name="Bunk B."/>
            <person name="Jeske O."/>
            <person name="Meyerdierks A."/>
            <person name="Storesund J.E."/>
            <person name="Kallscheuer N."/>
            <person name="Luecker S."/>
            <person name="Lage O.M."/>
            <person name="Pohl T."/>
            <person name="Merkel B.J."/>
            <person name="Hornburger P."/>
            <person name="Mueller R.-W."/>
            <person name="Bruemmer F."/>
            <person name="Labrenz M."/>
            <person name="Spormann A.M."/>
            <person name="Op Den Camp H."/>
            <person name="Overmann J."/>
            <person name="Amann R."/>
            <person name="Jetten M.S.M."/>
            <person name="Mascher T."/>
            <person name="Medema M.H."/>
            <person name="Devos D.P."/>
            <person name="Kaster A.-K."/>
            <person name="Ovreas L."/>
            <person name="Rohde M."/>
            <person name="Galperin M.Y."/>
            <person name="Jogler C."/>
        </authorList>
    </citation>
    <scope>NUCLEOTIDE SEQUENCE [LARGE SCALE GENOMIC DNA]</scope>
    <source>
        <strain evidence="6 7">Pla123a</strain>
    </source>
</reference>
<comment type="similarity">
    <text evidence="3">Belongs to the sirtuin family. Class III subfamily.</text>
</comment>
<feature type="binding site" evidence="3">
    <location>
        <begin position="15"/>
        <end position="34"/>
    </location>
    <ligand>
        <name>NAD(+)</name>
        <dbReference type="ChEBI" id="CHEBI:57540"/>
    </ligand>
</feature>
<dbReference type="InterPro" id="IPR050134">
    <property type="entry name" value="NAD-dep_sirtuin_deacylases"/>
</dbReference>
<protein>
    <recommendedName>
        <fullName evidence="3">NAD-dependent protein deacylase</fullName>
        <ecNumber evidence="3">2.3.1.286</ecNumber>
    </recommendedName>
    <alternativeName>
        <fullName evidence="3">Regulatory protein SIR2 homolog</fullName>
    </alternativeName>
</protein>
<comment type="catalytic activity">
    <reaction evidence="3">
        <text>N(6)-acetyl-L-lysyl-[protein] + NAD(+) + H2O = 2''-O-acetyl-ADP-D-ribose + nicotinamide + L-lysyl-[protein]</text>
        <dbReference type="Rhea" id="RHEA:43636"/>
        <dbReference type="Rhea" id="RHEA-COMP:9752"/>
        <dbReference type="Rhea" id="RHEA-COMP:10731"/>
        <dbReference type="ChEBI" id="CHEBI:15377"/>
        <dbReference type="ChEBI" id="CHEBI:17154"/>
        <dbReference type="ChEBI" id="CHEBI:29969"/>
        <dbReference type="ChEBI" id="CHEBI:57540"/>
        <dbReference type="ChEBI" id="CHEBI:61930"/>
        <dbReference type="ChEBI" id="CHEBI:83767"/>
        <dbReference type="EC" id="2.3.1.286"/>
    </reaction>
</comment>
<dbReference type="Gene3D" id="3.40.50.1220">
    <property type="entry name" value="TPP-binding domain"/>
    <property type="match status" value="1"/>
</dbReference>
<accession>A0A5C5XQ94</accession>
<sequence>MIDPNGFQSIVVLTGAGISAESGIRTFRDADGLWEEHAIEEVASPDGFRRDPELVHRFYNLRRQQLLNEVEPNDAHRALVEFQQRFPGDFTLVTQNVDNLHEQAGSTGALHMHGELLKVHCQESGQEFDCRGDITPRTPCECCGRPGALRPHIVWFGEMPHCMVEIQHALRRCDLFVAIGTSGNVYPAAGFVDTARAAGAATVELNLEPSEVASSFDYQIYGPATQVVPGFFLGRNETDAAP</sequence>
<feature type="binding site" evidence="3">
    <location>
        <position position="59"/>
    </location>
    <ligand>
        <name>substrate</name>
    </ligand>
</feature>
<dbReference type="SUPFAM" id="SSF52467">
    <property type="entry name" value="DHS-like NAD/FAD-binding domain"/>
    <property type="match status" value="1"/>
</dbReference>
<evidence type="ECO:0000256" key="2">
    <source>
        <dbReference type="ARBA" id="ARBA00023027"/>
    </source>
</evidence>
<keyword evidence="3" id="KW-0963">Cytoplasm</keyword>
<evidence type="ECO:0000256" key="4">
    <source>
        <dbReference type="PROSITE-ProRule" id="PRU00236"/>
    </source>
</evidence>
<dbReference type="GO" id="GO:0008270">
    <property type="term" value="F:zinc ion binding"/>
    <property type="evidence" value="ECO:0007669"/>
    <property type="project" value="UniProtKB-UniRule"/>
</dbReference>
<feature type="binding site" evidence="3">
    <location>
        <begin position="180"/>
        <end position="182"/>
    </location>
    <ligand>
        <name>NAD(+)</name>
        <dbReference type="ChEBI" id="CHEBI:57540"/>
    </ligand>
</feature>
<dbReference type="Proteomes" id="UP000318478">
    <property type="component" value="Unassembled WGS sequence"/>
</dbReference>
<dbReference type="Gene3D" id="3.30.1600.10">
    <property type="entry name" value="SIR2/SIRT2 'Small Domain"/>
    <property type="match status" value="1"/>
</dbReference>
<gene>
    <name evidence="3 6" type="primary">cobB</name>
    <name evidence="6" type="ORF">Pla123a_48640</name>
</gene>
<dbReference type="PROSITE" id="PS50305">
    <property type="entry name" value="SIRTUIN"/>
    <property type="match status" value="1"/>
</dbReference>
<feature type="binding site" evidence="3">
    <location>
        <position position="62"/>
    </location>
    <ligand>
        <name>substrate</name>
    </ligand>
</feature>
<organism evidence="6 7">
    <name type="scientific">Posidoniimonas polymericola</name>
    <dbReference type="NCBI Taxonomy" id="2528002"/>
    <lineage>
        <taxon>Bacteria</taxon>
        <taxon>Pseudomonadati</taxon>
        <taxon>Planctomycetota</taxon>
        <taxon>Planctomycetia</taxon>
        <taxon>Pirellulales</taxon>
        <taxon>Lacipirellulaceae</taxon>
        <taxon>Posidoniimonas</taxon>
    </lineage>
</organism>
<feature type="domain" description="Deacetylase sirtuin-type" evidence="5">
    <location>
        <begin position="1"/>
        <end position="242"/>
    </location>
</feature>
<dbReference type="Pfam" id="PF02146">
    <property type="entry name" value="SIR2"/>
    <property type="match status" value="1"/>
</dbReference>
<dbReference type="RefSeq" id="WP_146591836.1">
    <property type="nucleotide sequence ID" value="NZ_SJPO01000019.1"/>
</dbReference>
<keyword evidence="6" id="KW-0378">Hydrolase</keyword>
<comment type="caution">
    <text evidence="6">The sequence shown here is derived from an EMBL/GenBank/DDBJ whole genome shotgun (WGS) entry which is preliminary data.</text>
</comment>
<name>A0A5C5XQ94_9BACT</name>
<comment type="domain">
    <text evidence="3">2 residues (Tyr-59 and Arg-62) present in a large hydrophobic pocket are probably involved in substrate specificity. They are important for desuccinylation activity, but dispensable for deacetylation activity.</text>
</comment>
<dbReference type="CDD" id="cd01412">
    <property type="entry name" value="SIRT5_Af1_CobB"/>
    <property type="match status" value="1"/>
</dbReference>
<dbReference type="HAMAP" id="MF_01121">
    <property type="entry name" value="Sirtuin_ClassIII"/>
    <property type="match status" value="1"/>
</dbReference>
<evidence type="ECO:0000313" key="7">
    <source>
        <dbReference type="Proteomes" id="UP000318478"/>
    </source>
</evidence>
<comment type="function">
    <text evidence="3">NAD-dependent lysine deacetylase and desuccinylase that specifically removes acetyl and succinyl groups on target proteins. Modulates the activities of several proteins which are inactive in their acylated form.</text>
</comment>
<keyword evidence="3" id="KW-0862">Zinc</keyword>
<proteinExistence type="inferred from homology"/>
<dbReference type="InterPro" id="IPR027546">
    <property type="entry name" value="Sirtuin_class_III"/>
</dbReference>
<dbReference type="InterPro" id="IPR029035">
    <property type="entry name" value="DHS-like_NAD/FAD-binding_dom"/>
</dbReference>
<feature type="binding site" evidence="3">
    <location>
        <position position="140"/>
    </location>
    <ligand>
        <name>Zn(2+)</name>
        <dbReference type="ChEBI" id="CHEBI:29105"/>
    </ligand>
</feature>
<dbReference type="InterPro" id="IPR026591">
    <property type="entry name" value="Sirtuin_cat_small_dom_sf"/>
</dbReference>
<dbReference type="EC" id="2.3.1.286" evidence="3"/>
<dbReference type="InterPro" id="IPR026590">
    <property type="entry name" value="Ssirtuin_cat_dom"/>
</dbReference>
<feature type="active site" description="Proton acceptor" evidence="3">
    <location>
        <position position="113"/>
    </location>
</feature>
<dbReference type="OrthoDB" id="9800582at2"/>
<comment type="cofactor">
    <cofactor evidence="3">
        <name>Zn(2+)</name>
        <dbReference type="ChEBI" id="CHEBI:29105"/>
    </cofactor>
    <text evidence="3">Binds 1 zinc ion per subunit.</text>
</comment>
<dbReference type="GO" id="GO:0036054">
    <property type="term" value="F:protein-malonyllysine demalonylase activity"/>
    <property type="evidence" value="ECO:0007669"/>
    <property type="project" value="InterPro"/>
</dbReference>
<comment type="catalytic activity">
    <reaction evidence="3">
        <text>N(6)-succinyl-L-lysyl-[protein] + NAD(+) + H2O = 2''-O-succinyl-ADP-D-ribose + nicotinamide + L-lysyl-[protein]</text>
        <dbReference type="Rhea" id="RHEA:47668"/>
        <dbReference type="Rhea" id="RHEA-COMP:9752"/>
        <dbReference type="Rhea" id="RHEA-COMP:11877"/>
        <dbReference type="ChEBI" id="CHEBI:15377"/>
        <dbReference type="ChEBI" id="CHEBI:17154"/>
        <dbReference type="ChEBI" id="CHEBI:29969"/>
        <dbReference type="ChEBI" id="CHEBI:57540"/>
        <dbReference type="ChEBI" id="CHEBI:87830"/>
        <dbReference type="ChEBI" id="CHEBI:87832"/>
    </reaction>
</comment>
<evidence type="ECO:0000256" key="3">
    <source>
        <dbReference type="HAMAP-Rule" id="MF_01121"/>
    </source>
</evidence>
<feature type="binding site" evidence="3">
    <location>
        <position position="121"/>
    </location>
    <ligand>
        <name>Zn(2+)</name>
        <dbReference type="ChEBI" id="CHEBI:29105"/>
    </ligand>
</feature>
<dbReference type="AlphaFoldDB" id="A0A5C5XQ94"/>
<dbReference type="GO" id="GO:0005737">
    <property type="term" value="C:cytoplasm"/>
    <property type="evidence" value="ECO:0007669"/>
    <property type="project" value="UniProtKB-SubCell"/>
</dbReference>
<keyword evidence="7" id="KW-1185">Reference proteome</keyword>
<evidence type="ECO:0000256" key="1">
    <source>
        <dbReference type="ARBA" id="ARBA00022679"/>
    </source>
</evidence>
<dbReference type="GO" id="GO:0070403">
    <property type="term" value="F:NAD+ binding"/>
    <property type="evidence" value="ECO:0007669"/>
    <property type="project" value="UniProtKB-UniRule"/>
</dbReference>
<dbReference type="NCBIfam" id="NF001755">
    <property type="entry name" value="PRK00481.1-5"/>
    <property type="match status" value="1"/>
</dbReference>
<dbReference type="PANTHER" id="PTHR11085">
    <property type="entry name" value="NAD-DEPENDENT PROTEIN DEACYLASE SIRTUIN-5, MITOCHONDRIAL-RELATED"/>
    <property type="match status" value="1"/>
</dbReference>
<comment type="caution">
    <text evidence="3 4">Lacks conserved residue(s) required for the propagation of feature annotation.</text>
</comment>
<dbReference type="GO" id="GO:0036055">
    <property type="term" value="F:protein-succinyllysine desuccinylase activity"/>
    <property type="evidence" value="ECO:0007669"/>
    <property type="project" value="UniProtKB-UniRule"/>
</dbReference>
<keyword evidence="1" id="KW-0808">Transferase</keyword>
<evidence type="ECO:0000259" key="5">
    <source>
        <dbReference type="PROSITE" id="PS50305"/>
    </source>
</evidence>